<feature type="transmembrane region" description="Helical" evidence="9">
    <location>
        <begin position="69"/>
        <end position="89"/>
    </location>
</feature>
<feature type="domain" description="Major facilitator superfamily (MFS) profile" evidence="10">
    <location>
        <begin position="32"/>
        <end position="519"/>
    </location>
</feature>
<evidence type="ECO:0000313" key="11">
    <source>
        <dbReference type="EMBL" id="SDH26594.1"/>
    </source>
</evidence>
<protein>
    <submittedName>
        <fullName evidence="11">Drug resistance transporter, EmrB/QacA subfamily</fullName>
    </submittedName>
</protein>
<sequence length="526" mass="56110">MSASSTPAQAIATGPGESGAPPSMRGARLALLTFALSLATFIEVLDSTVTNVAVPAISGGLGVSNSQGTWVISSYSVAAAIAVPLTGWLSRRVGETRLFVTAVILFTLTSLLCGIAGDFHLLVVCRTLQGLFSGPMVPLSQTILLRTFPPEKRVVALALWAMTVLLAPIFGPVVGGWIIDNFSWPWIFLINLPIGLFSFAVCTALLRPTGRRTKPEPIDLVGIALLVVGVGSLQAMLDLGHDAGWFDSSLILALAIVAVLAIGSLLIWEAGETHPVVDLSLFKDRTFSFCVLIISLGMMSFSVVGVIFPLWLQAVMGYTAYHAGLATAPLGILALVFSILVGLFSARFDARVLATFGFLVFAGVLWWDAHFTLTMTFTQIITPGLIQGIGLPCFFIPLTAATLSRVPDEKLAAASSLSNFLRTLSAAFGTAMSVTLWDNRASYHYDIVAQSVTHASANTQRFVQALHGMGIQGTREFTTLHQIVQQQAYMMATGDMFLMASLTCIVLAAMMWLTRPRRGAAATLGH</sequence>
<dbReference type="InterPro" id="IPR004638">
    <property type="entry name" value="EmrB-like"/>
</dbReference>
<dbReference type="RefSeq" id="WP_090686148.1">
    <property type="nucleotide sequence ID" value="NZ_CADERL010000011.1"/>
</dbReference>
<evidence type="ECO:0000256" key="2">
    <source>
        <dbReference type="ARBA" id="ARBA00008537"/>
    </source>
</evidence>
<evidence type="ECO:0000259" key="10">
    <source>
        <dbReference type="PROSITE" id="PS50850"/>
    </source>
</evidence>
<gene>
    <name evidence="11" type="ORF">SAMN05216466_108169</name>
</gene>
<keyword evidence="5 9" id="KW-0812">Transmembrane</keyword>
<feature type="transmembrane region" description="Helical" evidence="9">
    <location>
        <begin position="289"/>
        <end position="312"/>
    </location>
</feature>
<feature type="transmembrane region" description="Helical" evidence="9">
    <location>
        <begin position="379"/>
        <end position="398"/>
    </location>
</feature>
<feature type="transmembrane region" description="Helical" evidence="9">
    <location>
        <begin position="350"/>
        <end position="367"/>
    </location>
</feature>
<evidence type="ECO:0000256" key="5">
    <source>
        <dbReference type="ARBA" id="ARBA00022692"/>
    </source>
</evidence>
<dbReference type="PANTHER" id="PTHR42718">
    <property type="entry name" value="MAJOR FACILITATOR SUPERFAMILY MULTIDRUG TRANSPORTER MFSC"/>
    <property type="match status" value="1"/>
</dbReference>
<evidence type="ECO:0000256" key="9">
    <source>
        <dbReference type="SAM" id="Phobius"/>
    </source>
</evidence>
<dbReference type="OrthoDB" id="9807274at2"/>
<dbReference type="EMBL" id="FNCJ01000008">
    <property type="protein sequence ID" value="SDH26594.1"/>
    <property type="molecule type" value="Genomic_DNA"/>
</dbReference>
<dbReference type="Gene3D" id="1.20.1250.20">
    <property type="entry name" value="MFS general substrate transporter like domains"/>
    <property type="match status" value="1"/>
</dbReference>
<feature type="transmembrane region" description="Helical" evidence="9">
    <location>
        <begin position="249"/>
        <end position="268"/>
    </location>
</feature>
<evidence type="ECO:0000256" key="8">
    <source>
        <dbReference type="SAM" id="MobiDB-lite"/>
    </source>
</evidence>
<accession>A0A1G8B0E2</accession>
<feature type="transmembrane region" description="Helical" evidence="9">
    <location>
        <begin position="496"/>
        <end position="514"/>
    </location>
</feature>
<dbReference type="Proteomes" id="UP000199706">
    <property type="component" value="Unassembled WGS sequence"/>
</dbReference>
<keyword evidence="3" id="KW-0813">Transport</keyword>
<feature type="region of interest" description="Disordered" evidence="8">
    <location>
        <begin position="1"/>
        <end position="22"/>
    </location>
</feature>
<evidence type="ECO:0000313" key="12">
    <source>
        <dbReference type="Proteomes" id="UP000199706"/>
    </source>
</evidence>
<dbReference type="PROSITE" id="PS50850">
    <property type="entry name" value="MFS"/>
    <property type="match status" value="1"/>
</dbReference>
<proteinExistence type="inferred from homology"/>
<dbReference type="InterPro" id="IPR036259">
    <property type="entry name" value="MFS_trans_sf"/>
</dbReference>
<feature type="transmembrane region" description="Helical" evidence="9">
    <location>
        <begin position="128"/>
        <end position="145"/>
    </location>
</feature>
<dbReference type="InterPro" id="IPR011701">
    <property type="entry name" value="MFS"/>
</dbReference>
<keyword evidence="4" id="KW-1003">Cell membrane</keyword>
<dbReference type="CDD" id="cd17503">
    <property type="entry name" value="MFS_LmrB_MDR_like"/>
    <property type="match status" value="1"/>
</dbReference>
<dbReference type="NCBIfam" id="TIGR00711">
    <property type="entry name" value="efflux_EmrB"/>
    <property type="match status" value="1"/>
</dbReference>
<evidence type="ECO:0000256" key="3">
    <source>
        <dbReference type="ARBA" id="ARBA00022448"/>
    </source>
</evidence>
<keyword evidence="7 9" id="KW-0472">Membrane</keyword>
<dbReference type="InterPro" id="IPR020846">
    <property type="entry name" value="MFS_dom"/>
</dbReference>
<feature type="transmembrane region" description="Helical" evidence="9">
    <location>
        <begin position="318"/>
        <end position="343"/>
    </location>
</feature>
<dbReference type="SUPFAM" id="SSF103473">
    <property type="entry name" value="MFS general substrate transporter"/>
    <property type="match status" value="1"/>
</dbReference>
<dbReference type="AlphaFoldDB" id="A0A1G8B0E2"/>
<dbReference type="GO" id="GO:0005886">
    <property type="term" value="C:plasma membrane"/>
    <property type="evidence" value="ECO:0007669"/>
    <property type="project" value="UniProtKB-SubCell"/>
</dbReference>
<evidence type="ECO:0000256" key="4">
    <source>
        <dbReference type="ARBA" id="ARBA00022475"/>
    </source>
</evidence>
<comment type="similarity">
    <text evidence="2">Belongs to the major facilitator superfamily. EmrB family.</text>
</comment>
<evidence type="ECO:0000256" key="1">
    <source>
        <dbReference type="ARBA" id="ARBA00004651"/>
    </source>
</evidence>
<feature type="transmembrane region" description="Helical" evidence="9">
    <location>
        <begin position="419"/>
        <end position="437"/>
    </location>
</feature>
<evidence type="ECO:0000256" key="6">
    <source>
        <dbReference type="ARBA" id="ARBA00022989"/>
    </source>
</evidence>
<feature type="transmembrane region" description="Helical" evidence="9">
    <location>
        <begin position="218"/>
        <end position="237"/>
    </location>
</feature>
<dbReference type="GO" id="GO:0022857">
    <property type="term" value="F:transmembrane transporter activity"/>
    <property type="evidence" value="ECO:0007669"/>
    <property type="project" value="InterPro"/>
</dbReference>
<reference evidence="11 12" key="1">
    <citation type="submission" date="2016-10" db="EMBL/GenBank/DDBJ databases">
        <authorList>
            <person name="de Groot N.N."/>
        </authorList>
    </citation>
    <scope>NUCLEOTIDE SEQUENCE [LARGE SCALE GENOMIC DNA]</scope>
    <source>
        <strain evidence="11 12">LMG 2247</strain>
    </source>
</reference>
<feature type="transmembrane region" description="Helical" evidence="9">
    <location>
        <begin position="98"/>
        <end position="122"/>
    </location>
</feature>
<dbReference type="Pfam" id="PF07690">
    <property type="entry name" value="MFS_1"/>
    <property type="match status" value="1"/>
</dbReference>
<feature type="transmembrane region" description="Helical" evidence="9">
    <location>
        <begin position="157"/>
        <end position="179"/>
    </location>
</feature>
<organism evidence="11 12">
    <name type="scientific">Paraburkholderia phenazinium</name>
    <dbReference type="NCBI Taxonomy" id="60549"/>
    <lineage>
        <taxon>Bacteria</taxon>
        <taxon>Pseudomonadati</taxon>
        <taxon>Pseudomonadota</taxon>
        <taxon>Betaproteobacteria</taxon>
        <taxon>Burkholderiales</taxon>
        <taxon>Burkholderiaceae</taxon>
        <taxon>Paraburkholderia</taxon>
    </lineage>
</organism>
<comment type="subcellular location">
    <subcellularLocation>
        <location evidence="1">Cell membrane</location>
        <topology evidence="1">Multi-pass membrane protein</topology>
    </subcellularLocation>
</comment>
<dbReference type="PANTHER" id="PTHR42718:SF9">
    <property type="entry name" value="MAJOR FACILITATOR SUPERFAMILY MULTIDRUG TRANSPORTER MFSC"/>
    <property type="match status" value="1"/>
</dbReference>
<feature type="transmembrane region" description="Helical" evidence="9">
    <location>
        <begin position="185"/>
        <end position="206"/>
    </location>
</feature>
<keyword evidence="6 9" id="KW-1133">Transmembrane helix</keyword>
<evidence type="ECO:0000256" key="7">
    <source>
        <dbReference type="ARBA" id="ARBA00023136"/>
    </source>
</evidence>
<name>A0A1G8B0E2_9BURK</name>
<dbReference type="Gene3D" id="1.20.1720.10">
    <property type="entry name" value="Multidrug resistance protein D"/>
    <property type="match status" value="1"/>
</dbReference>
<feature type="transmembrane region" description="Helical" evidence="9">
    <location>
        <begin position="29"/>
        <end position="49"/>
    </location>
</feature>